<dbReference type="InterPro" id="IPR015421">
    <property type="entry name" value="PyrdxlP-dep_Trfase_major"/>
</dbReference>
<dbReference type="InterPro" id="IPR036388">
    <property type="entry name" value="WH-like_DNA-bd_sf"/>
</dbReference>
<evidence type="ECO:0000256" key="3">
    <source>
        <dbReference type="ARBA" id="ARBA00023015"/>
    </source>
</evidence>
<sequence length="466" mass="53254">MWNIILKREKEISLSRQLFYSMKKLILEGKITAGEALPSSRGLAKNLSVSRSTVCEAYDMLITEGFVVSRQGAPTKVKEGLHLDKYHTKTITYETSQPSFSTDFKTGQPDVSCFPRYLWNQLLYKSCEKLQDKDLGYFTTAGYEPLREEISQWLFRTRGILAKPQDIFITTGTTQALNLFVQMLSKEGLPFAVEDPCHLGIIEILKNRKIPFLGIPVDENGIRTEQLENQNFSTVYVTPSHQFPLGGILPAERRAELIRLARKQNFYIIEDDYDSEFRYGGAPITPLYSMGCESVLYAGTFSKTMYPALRVGFVVLPPQLHAQWLHLRKYFDVQNPIIEQAALTEFLSQRKLDKYVQKICKLYGEKRQLFLKSILQCFGKEVCLLGDASGLHLVLQIPGVCFDEGFIAKSQAFGIRVYPIEHYCIRKGNHSDKLMLGYGHLHVDEIHQSVLRLYDFIMKNSIPSLL</sequence>
<protein>
    <submittedName>
        <fullName evidence="7">PLP-dependent aminotransferase family protein</fullName>
    </submittedName>
</protein>
<dbReference type="RefSeq" id="WP_229536086.1">
    <property type="nucleotide sequence ID" value="NZ_JAJHJB010000026.1"/>
</dbReference>
<keyword evidence="7" id="KW-0808">Transferase</keyword>
<evidence type="ECO:0000259" key="6">
    <source>
        <dbReference type="PROSITE" id="PS50949"/>
    </source>
</evidence>
<dbReference type="EMBL" id="JAJHJB010000026">
    <property type="protein sequence ID" value="MCC5467007.1"/>
    <property type="molecule type" value="Genomic_DNA"/>
</dbReference>
<dbReference type="InterPro" id="IPR004839">
    <property type="entry name" value="Aminotransferase_I/II_large"/>
</dbReference>
<dbReference type="PANTHER" id="PTHR46577:SF1">
    <property type="entry name" value="HTH-TYPE TRANSCRIPTIONAL REGULATORY PROTEIN GABR"/>
    <property type="match status" value="1"/>
</dbReference>
<dbReference type="InterPro" id="IPR036390">
    <property type="entry name" value="WH_DNA-bd_sf"/>
</dbReference>
<dbReference type="CDD" id="cd07377">
    <property type="entry name" value="WHTH_GntR"/>
    <property type="match status" value="1"/>
</dbReference>
<keyword evidence="4" id="KW-0238">DNA-binding</keyword>
<evidence type="ECO:0000256" key="2">
    <source>
        <dbReference type="ARBA" id="ARBA00022898"/>
    </source>
</evidence>
<dbReference type="PANTHER" id="PTHR46577">
    <property type="entry name" value="HTH-TYPE TRANSCRIPTIONAL REGULATORY PROTEIN GABR"/>
    <property type="match status" value="1"/>
</dbReference>
<dbReference type="Proteomes" id="UP001165492">
    <property type="component" value="Unassembled WGS sequence"/>
</dbReference>
<keyword evidence="5" id="KW-0804">Transcription</keyword>
<dbReference type="Pfam" id="PF00155">
    <property type="entry name" value="Aminotran_1_2"/>
    <property type="match status" value="1"/>
</dbReference>
<dbReference type="Pfam" id="PF00392">
    <property type="entry name" value="GntR"/>
    <property type="match status" value="1"/>
</dbReference>
<evidence type="ECO:0000313" key="8">
    <source>
        <dbReference type="Proteomes" id="UP001165492"/>
    </source>
</evidence>
<organism evidence="7 8">
    <name type="scientific">Pelosinus baikalensis</name>
    <dbReference type="NCBI Taxonomy" id="2892015"/>
    <lineage>
        <taxon>Bacteria</taxon>
        <taxon>Bacillati</taxon>
        <taxon>Bacillota</taxon>
        <taxon>Negativicutes</taxon>
        <taxon>Selenomonadales</taxon>
        <taxon>Sporomusaceae</taxon>
        <taxon>Pelosinus</taxon>
    </lineage>
</organism>
<keyword evidence="8" id="KW-1185">Reference proteome</keyword>
<dbReference type="Gene3D" id="3.40.640.10">
    <property type="entry name" value="Type I PLP-dependent aspartate aminotransferase-like (Major domain)"/>
    <property type="match status" value="1"/>
</dbReference>
<comment type="caution">
    <text evidence="7">The sequence shown here is derived from an EMBL/GenBank/DDBJ whole genome shotgun (WGS) entry which is preliminary data.</text>
</comment>
<keyword evidence="7" id="KW-0032">Aminotransferase</keyword>
<dbReference type="SMART" id="SM00345">
    <property type="entry name" value="HTH_GNTR"/>
    <property type="match status" value="1"/>
</dbReference>
<evidence type="ECO:0000313" key="7">
    <source>
        <dbReference type="EMBL" id="MCC5467007.1"/>
    </source>
</evidence>
<dbReference type="GO" id="GO:0008483">
    <property type="term" value="F:transaminase activity"/>
    <property type="evidence" value="ECO:0007669"/>
    <property type="project" value="UniProtKB-KW"/>
</dbReference>
<name>A0ABS8HVP9_9FIRM</name>
<dbReference type="Gene3D" id="1.10.10.10">
    <property type="entry name" value="Winged helix-like DNA-binding domain superfamily/Winged helix DNA-binding domain"/>
    <property type="match status" value="1"/>
</dbReference>
<gene>
    <name evidence="7" type="ORF">LMF89_16815</name>
</gene>
<dbReference type="CDD" id="cd00609">
    <property type="entry name" value="AAT_like"/>
    <property type="match status" value="1"/>
</dbReference>
<proteinExistence type="inferred from homology"/>
<accession>A0ABS8HVP9</accession>
<dbReference type="InterPro" id="IPR000524">
    <property type="entry name" value="Tscrpt_reg_HTH_GntR"/>
</dbReference>
<comment type="similarity">
    <text evidence="1">In the C-terminal section; belongs to the class-I pyridoxal-phosphate-dependent aminotransferase family.</text>
</comment>
<dbReference type="SUPFAM" id="SSF53383">
    <property type="entry name" value="PLP-dependent transferases"/>
    <property type="match status" value="1"/>
</dbReference>
<keyword evidence="2" id="KW-0663">Pyridoxal phosphate</keyword>
<dbReference type="SUPFAM" id="SSF46785">
    <property type="entry name" value="Winged helix' DNA-binding domain"/>
    <property type="match status" value="1"/>
</dbReference>
<evidence type="ECO:0000256" key="1">
    <source>
        <dbReference type="ARBA" id="ARBA00005384"/>
    </source>
</evidence>
<dbReference type="InterPro" id="IPR051446">
    <property type="entry name" value="HTH_trans_reg/aminotransferase"/>
</dbReference>
<evidence type="ECO:0000256" key="4">
    <source>
        <dbReference type="ARBA" id="ARBA00023125"/>
    </source>
</evidence>
<dbReference type="PROSITE" id="PS50949">
    <property type="entry name" value="HTH_GNTR"/>
    <property type="match status" value="1"/>
</dbReference>
<dbReference type="PRINTS" id="PR00035">
    <property type="entry name" value="HTHGNTR"/>
</dbReference>
<evidence type="ECO:0000256" key="5">
    <source>
        <dbReference type="ARBA" id="ARBA00023163"/>
    </source>
</evidence>
<dbReference type="InterPro" id="IPR015424">
    <property type="entry name" value="PyrdxlP-dep_Trfase"/>
</dbReference>
<reference evidence="7" key="1">
    <citation type="submission" date="2021-11" db="EMBL/GenBank/DDBJ databases">
        <title>Description of a new species Pelosinus isolated from the bottom sediments of Lake Baikal.</title>
        <authorList>
            <person name="Zakharyuk A."/>
        </authorList>
    </citation>
    <scope>NUCLEOTIDE SEQUENCE</scope>
    <source>
        <strain evidence="7">Bkl1</strain>
    </source>
</reference>
<keyword evidence="3" id="KW-0805">Transcription regulation</keyword>
<feature type="domain" description="HTH gntR-type" evidence="6">
    <location>
        <begin position="12"/>
        <end position="80"/>
    </location>
</feature>